<evidence type="ECO:0000313" key="4">
    <source>
        <dbReference type="Proteomes" id="UP000732399"/>
    </source>
</evidence>
<dbReference type="Gene3D" id="3.90.850.10">
    <property type="entry name" value="Fumarylacetoacetase-like, C-terminal domain"/>
    <property type="match status" value="1"/>
</dbReference>
<dbReference type="InterPro" id="IPR011234">
    <property type="entry name" value="Fumarylacetoacetase-like_C"/>
</dbReference>
<evidence type="ECO:0000313" key="3">
    <source>
        <dbReference type="EMBL" id="NJR80606.1"/>
    </source>
</evidence>
<proteinExistence type="predicted"/>
<dbReference type="Pfam" id="PF01557">
    <property type="entry name" value="FAA_hydrolase"/>
    <property type="match status" value="1"/>
</dbReference>
<dbReference type="GO" id="GO:0016787">
    <property type="term" value="F:hydrolase activity"/>
    <property type="evidence" value="ECO:0007669"/>
    <property type="project" value="UniProtKB-KW"/>
</dbReference>
<comment type="caution">
    <text evidence="3">The sequence shown here is derived from an EMBL/GenBank/DDBJ whole genome shotgun (WGS) entry which is preliminary data.</text>
</comment>
<dbReference type="PANTHER" id="PTHR11820:SF90">
    <property type="entry name" value="FLUTATHIONE S-TRANSFERASE"/>
    <property type="match status" value="1"/>
</dbReference>
<dbReference type="InterPro" id="IPR036663">
    <property type="entry name" value="Fumarylacetoacetase_C_sf"/>
</dbReference>
<feature type="domain" description="Fumarylacetoacetase-like C-terminal" evidence="2">
    <location>
        <begin position="31"/>
        <end position="229"/>
    </location>
</feature>
<name>A0ABX1CUX3_9SPHN</name>
<keyword evidence="1" id="KW-0479">Metal-binding</keyword>
<evidence type="ECO:0000259" key="2">
    <source>
        <dbReference type="Pfam" id="PF01557"/>
    </source>
</evidence>
<accession>A0ABX1CUX3</accession>
<dbReference type="PANTHER" id="PTHR11820">
    <property type="entry name" value="ACYLPYRUVASE"/>
    <property type="match status" value="1"/>
</dbReference>
<evidence type="ECO:0000256" key="1">
    <source>
        <dbReference type="ARBA" id="ARBA00022723"/>
    </source>
</evidence>
<gene>
    <name evidence="3" type="ORF">HBH26_18685</name>
</gene>
<dbReference type="EMBL" id="JAAVJH010000023">
    <property type="protein sequence ID" value="NJR80606.1"/>
    <property type="molecule type" value="Genomic_DNA"/>
</dbReference>
<dbReference type="Proteomes" id="UP000732399">
    <property type="component" value="Unassembled WGS sequence"/>
</dbReference>
<keyword evidence="3" id="KW-0378">Hydrolase</keyword>
<dbReference type="SUPFAM" id="SSF56529">
    <property type="entry name" value="FAH"/>
    <property type="match status" value="1"/>
</dbReference>
<protein>
    <submittedName>
        <fullName evidence="3">Fumarylacetoacetate hydrolase family protein</fullName>
    </submittedName>
</protein>
<reference evidence="3 4" key="1">
    <citation type="submission" date="2020-03" db="EMBL/GenBank/DDBJ databases">
        <authorList>
            <person name="Wang L."/>
            <person name="He N."/>
            <person name="Li Y."/>
            <person name="Fang Y."/>
            <person name="Zhang F."/>
        </authorList>
    </citation>
    <scope>NUCLEOTIDE SEQUENCE [LARGE SCALE GENOMIC DNA]</scope>
    <source>
        <strain evidence="3 4">36D10-4-7</strain>
    </source>
</reference>
<organism evidence="3 4">
    <name type="scientific">Sphingomonas corticis</name>
    <dbReference type="NCBI Taxonomy" id="2722791"/>
    <lineage>
        <taxon>Bacteria</taxon>
        <taxon>Pseudomonadati</taxon>
        <taxon>Pseudomonadota</taxon>
        <taxon>Alphaproteobacteria</taxon>
        <taxon>Sphingomonadales</taxon>
        <taxon>Sphingomonadaceae</taxon>
        <taxon>Sphingomonas</taxon>
    </lineage>
</organism>
<dbReference type="RefSeq" id="WP_168136156.1">
    <property type="nucleotide sequence ID" value="NZ_JAAVJH010000023.1"/>
</dbReference>
<sequence>MTGGERRWAVPPPEQPVVPVADGTLFPVRRIWCVGRNYPEHAREMGSDPTREPPFFFGKPADTVVGDGSSLPFPTCTADLHHEVELAVAIGRAGADLSSEAAGDAILGYAVAIDLTRRDLQAQAKKTGRPWEMGKAFDRSCPIGTIRPITEIGHPKGGAITLHVDGELRQLGDMADMIWSPAECVAELSRFVELAPGDLVLTGTPAGVGPVRRGQTMRAECGGVGSLTVSLKV</sequence>
<keyword evidence="4" id="KW-1185">Reference proteome</keyword>